<dbReference type="Gene3D" id="3.40.50.720">
    <property type="entry name" value="NAD(P)-binding Rossmann-like Domain"/>
    <property type="match status" value="1"/>
</dbReference>
<evidence type="ECO:0000313" key="2">
    <source>
        <dbReference type="EMBL" id="KAJ4366498.1"/>
    </source>
</evidence>
<name>A0A9W8Y2Z4_9PLEO</name>
<comment type="caution">
    <text evidence="2">The sequence shown here is derived from an EMBL/GenBank/DDBJ whole genome shotgun (WGS) entry which is preliminary data.</text>
</comment>
<keyword evidence="3" id="KW-1185">Reference proteome</keyword>
<evidence type="ECO:0000313" key="3">
    <source>
        <dbReference type="Proteomes" id="UP001140560"/>
    </source>
</evidence>
<dbReference type="InterPro" id="IPR051606">
    <property type="entry name" value="Polyketide_Oxido-like"/>
</dbReference>
<accession>A0A9W8Y2Z4</accession>
<evidence type="ECO:0000256" key="1">
    <source>
        <dbReference type="ARBA" id="ARBA00038376"/>
    </source>
</evidence>
<dbReference type="GO" id="GO:0016646">
    <property type="term" value="F:oxidoreductase activity, acting on the CH-NH group of donors, NAD or NADP as acceptor"/>
    <property type="evidence" value="ECO:0007669"/>
    <property type="project" value="TreeGrafter"/>
</dbReference>
<dbReference type="PANTHER" id="PTHR43355">
    <property type="entry name" value="FLAVIN REDUCTASE (NADPH)"/>
    <property type="match status" value="1"/>
</dbReference>
<dbReference type="PANTHER" id="PTHR43355:SF2">
    <property type="entry name" value="FLAVIN REDUCTASE (NADPH)"/>
    <property type="match status" value="1"/>
</dbReference>
<proteinExistence type="inferred from homology"/>
<comment type="similarity">
    <text evidence="1">Belongs to the avfA family.</text>
</comment>
<gene>
    <name evidence="2" type="ORF">N0V83_008134</name>
</gene>
<protein>
    <submittedName>
        <fullName evidence="2">Uncharacterized protein</fullName>
    </submittedName>
</protein>
<organism evidence="2 3">
    <name type="scientific">Neocucurbitaria cava</name>
    <dbReference type="NCBI Taxonomy" id="798079"/>
    <lineage>
        <taxon>Eukaryota</taxon>
        <taxon>Fungi</taxon>
        <taxon>Dikarya</taxon>
        <taxon>Ascomycota</taxon>
        <taxon>Pezizomycotina</taxon>
        <taxon>Dothideomycetes</taxon>
        <taxon>Pleosporomycetidae</taxon>
        <taxon>Pleosporales</taxon>
        <taxon>Pleosporineae</taxon>
        <taxon>Cucurbitariaceae</taxon>
        <taxon>Neocucurbitaria</taxon>
    </lineage>
</organism>
<dbReference type="Proteomes" id="UP001140560">
    <property type="component" value="Unassembled WGS sequence"/>
</dbReference>
<reference evidence="2" key="1">
    <citation type="submission" date="2022-10" db="EMBL/GenBank/DDBJ databases">
        <title>Tapping the CABI collections for fungal endophytes: first genome assemblies for Collariella, Neodidymelliopsis, Ascochyta clinopodiicola, Didymella pomorum, Didymosphaeria variabile, Neocosmospora piperis and Neocucurbitaria cava.</title>
        <authorList>
            <person name="Hill R."/>
        </authorList>
    </citation>
    <scope>NUCLEOTIDE SEQUENCE</scope>
    <source>
        <strain evidence="2">IMI 356814</strain>
    </source>
</reference>
<dbReference type="EMBL" id="JAPEUY010000014">
    <property type="protein sequence ID" value="KAJ4366498.1"/>
    <property type="molecule type" value="Genomic_DNA"/>
</dbReference>
<sequence>MKPYLELTRKIVIAAREAKVGYFVMVGGCGSLHTPGDRLKSCLESTSWWLSYRRGISDSEAHVAYMEERLGSMGSSLRNYRNARKLLRDGKADDEARKIIEDYENGVLNNDKALTFITACRTAFMFFDGNTSFKWTYVSPPALYRSGKRTGNYDTIFDELPIRPTQGDPENFDGRLHGITAADLAIAIADEAEAQTRIGRHWSAYADMSDDTPTPSYITLS</sequence>
<dbReference type="OrthoDB" id="3719450at2759"/>
<dbReference type="AlphaFoldDB" id="A0A9W8Y2Z4"/>